<organism evidence="3 4">
    <name type="scientific">Symbiodinium natans</name>
    <dbReference type="NCBI Taxonomy" id="878477"/>
    <lineage>
        <taxon>Eukaryota</taxon>
        <taxon>Sar</taxon>
        <taxon>Alveolata</taxon>
        <taxon>Dinophyceae</taxon>
        <taxon>Suessiales</taxon>
        <taxon>Symbiodiniaceae</taxon>
        <taxon>Symbiodinium</taxon>
    </lineage>
</organism>
<proteinExistence type="predicted"/>
<feature type="region of interest" description="Disordered" evidence="1">
    <location>
        <begin position="338"/>
        <end position="365"/>
    </location>
</feature>
<keyword evidence="4" id="KW-1185">Reference proteome</keyword>
<feature type="compositionally biased region" description="Basic and acidic residues" evidence="1">
    <location>
        <begin position="452"/>
        <end position="467"/>
    </location>
</feature>
<reference evidence="3" key="1">
    <citation type="submission" date="2021-02" db="EMBL/GenBank/DDBJ databases">
        <authorList>
            <person name="Dougan E. K."/>
            <person name="Rhodes N."/>
            <person name="Thang M."/>
            <person name="Chan C."/>
        </authorList>
    </citation>
    <scope>NUCLEOTIDE SEQUENCE</scope>
</reference>
<dbReference type="EMBL" id="CAJNDS010002120">
    <property type="protein sequence ID" value="CAE7338282.1"/>
    <property type="molecule type" value="Genomic_DNA"/>
</dbReference>
<protein>
    <recommendedName>
        <fullName evidence="2">Integrase catalytic domain-containing protein</fullName>
    </recommendedName>
</protein>
<accession>A0A812P3E5</accession>
<name>A0A812P3E5_9DINO</name>
<feature type="compositionally biased region" description="Acidic residues" evidence="1">
    <location>
        <begin position="504"/>
        <end position="517"/>
    </location>
</feature>
<dbReference type="InterPro" id="IPR001584">
    <property type="entry name" value="Integrase_cat-core"/>
</dbReference>
<comment type="caution">
    <text evidence="3">The sequence shown here is derived from an EMBL/GenBank/DDBJ whole genome shotgun (WGS) entry which is preliminary data.</text>
</comment>
<dbReference type="OrthoDB" id="10588492at2759"/>
<feature type="compositionally biased region" description="Basic and acidic residues" evidence="1">
    <location>
        <begin position="1"/>
        <end position="10"/>
    </location>
</feature>
<dbReference type="Proteomes" id="UP000604046">
    <property type="component" value="Unassembled WGS sequence"/>
</dbReference>
<evidence type="ECO:0000256" key="1">
    <source>
        <dbReference type="SAM" id="MobiDB-lite"/>
    </source>
</evidence>
<evidence type="ECO:0000313" key="4">
    <source>
        <dbReference type="Proteomes" id="UP000604046"/>
    </source>
</evidence>
<feature type="region of interest" description="Disordered" evidence="1">
    <location>
        <begin position="500"/>
        <end position="535"/>
    </location>
</feature>
<feature type="domain" description="Integrase catalytic" evidence="2">
    <location>
        <begin position="62"/>
        <end position="241"/>
    </location>
</feature>
<evidence type="ECO:0000259" key="2">
    <source>
        <dbReference type="PROSITE" id="PS50994"/>
    </source>
</evidence>
<gene>
    <name evidence="3" type="ORF">SNAT2548_LOCUS17706</name>
</gene>
<dbReference type="AlphaFoldDB" id="A0A812P3E5"/>
<sequence length="618" mass="68775">MEVDDGRQPMEVDQMQSVKTMTKKKQEEMELHRMRGHIPFWSECPHCRMTRGTTQHRRTKDVKDRPVALQADFCFINLVTGTFAKDQPTAPNMKVLVMTEMSTRMIGCLLVGTNADNTSSWIRYWMNAFGLDIAGSAVLLRTDSETVVSALIKRANLGIRIVTQRAPPQGHEAVGGVERAVRTLKELFSTVRLDLRAQGFDLKRSPRAFEYGVIYCAAMHNHHAAAFDGKKSPQELVLQRPFHECGSSLIGTTVLAELPDSMKTTALSRFVEAAYVYPEVGGLTHVVSAMVDGCPKHFRAKSIKHIIPLKIGLEHCQHLLKEYDPSDTLAPPILKEKEDGVPDQIDGEPDKAFEGRVSDGPTTDMSKVGPPAAWVKEHGGTVNCPACGPKRGKANHNADCRKRYDDWLKNQRQRLERAEPTTEVLDASTRSSKDAGVMESGSEPSLLKHPKITHESQRDLQGEERQSAPKPPTEVVDVDMDEFEDPSLPYGGIPDEAMEPGYFEGEETPDGDEAVPMEEDRPQMDLDSVPNESNRVPRRLESLTSDVNSVPDESNRVPRLINRIFLDSRLDAPQGPTKMVSSEESPKLVHVTNSILLNKNCTFQEAPGSSFSFVLCVW</sequence>
<dbReference type="PROSITE" id="PS50994">
    <property type="entry name" value="INTEGRASE"/>
    <property type="match status" value="1"/>
</dbReference>
<dbReference type="GO" id="GO:0015074">
    <property type="term" value="P:DNA integration"/>
    <property type="evidence" value="ECO:0007669"/>
    <property type="project" value="InterPro"/>
</dbReference>
<feature type="region of interest" description="Disordered" evidence="1">
    <location>
        <begin position="413"/>
        <end position="475"/>
    </location>
</feature>
<feature type="region of interest" description="Disordered" evidence="1">
    <location>
        <begin position="1"/>
        <end position="27"/>
    </location>
</feature>
<evidence type="ECO:0000313" key="3">
    <source>
        <dbReference type="EMBL" id="CAE7338282.1"/>
    </source>
</evidence>
<feature type="compositionally biased region" description="Basic and acidic residues" evidence="1">
    <location>
        <begin position="348"/>
        <end position="357"/>
    </location>
</feature>